<dbReference type="Gene3D" id="3.90.550.10">
    <property type="entry name" value="Spore Coat Polysaccharide Biosynthesis Protein SpsA, Chain A"/>
    <property type="match status" value="1"/>
</dbReference>
<gene>
    <name evidence="3" type="ORF">C799_00209</name>
</gene>
<name>R9HPV0_BACT4</name>
<dbReference type="InterPro" id="IPR029044">
    <property type="entry name" value="Nucleotide-diphossugar_trans"/>
</dbReference>
<dbReference type="Pfam" id="PF00535">
    <property type="entry name" value="Glycos_transf_2"/>
    <property type="match status" value="1"/>
</dbReference>
<keyword evidence="1" id="KW-1133">Transmembrane helix</keyword>
<reference evidence="3 4" key="1">
    <citation type="submission" date="2013-04" db="EMBL/GenBank/DDBJ databases">
        <title>The Genome Sequence of Bacteroides thetaiotaomicron dnLKV9.</title>
        <authorList>
            <consortium name="The Broad Institute Genomics Platform"/>
            <consortium name="The Broad Institute Genome Sequencing Center for Infectious Disease"/>
            <person name="Earl A."/>
            <person name="Xavier R."/>
            <person name="Kuhn K."/>
            <person name="Stappenbeck T."/>
            <person name="Walker B."/>
            <person name="Young S."/>
            <person name="Zeng Q."/>
            <person name="Gargeya S."/>
            <person name="Fitzgerald M."/>
            <person name="Haas B."/>
            <person name="Abouelleil A."/>
            <person name="Allen A.W."/>
            <person name="Alvarado L."/>
            <person name="Arachchi H.M."/>
            <person name="Berlin A.M."/>
            <person name="Chapman S.B."/>
            <person name="Gainer-Dewar J."/>
            <person name="Goldberg J."/>
            <person name="Griggs A."/>
            <person name="Gujja S."/>
            <person name="Hansen M."/>
            <person name="Howarth C."/>
            <person name="Imamovic A."/>
            <person name="Ireland A."/>
            <person name="Larimer J."/>
            <person name="McCowan C."/>
            <person name="Murphy C."/>
            <person name="Pearson M."/>
            <person name="Poon T.W."/>
            <person name="Priest M."/>
            <person name="Roberts A."/>
            <person name="Saif S."/>
            <person name="Shea T."/>
            <person name="Sisk P."/>
            <person name="Sykes S."/>
            <person name="Wortman J."/>
            <person name="Nusbaum C."/>
            <person name="Birren B."/>
        </authorList>
    </citation>
    <scope>NUCLEOTIDE SEQUENCE [LARGE SCALE GENOMIC DNA]</scope>
    <source>
        <strain evidence="4">dnLKV9</strain>
    </source>
</reference>
<dbReference type="PATRIC" id="fig|1235785.3.peg.212"/>
<proteinExistence type="predicted"/>
<dbReference type="PANTHER" id="PTHR22916:SF3">
    <property type="entry name" value="UDP-GLCNAC:BETAGAL BETA-1,3-N-ACETYLGLUCOSAMINYLTRANSFERASE-LIKE PROTEIN 1"/>
    <property type="match status" value="1"/>
</dbReference>
<evidence type="ECO:0000313" key="3">
    <source>
        <dbReference type="EMBL" id="EOS03230.1"/>
    </source>
</evidence>
<dbReference type="CDD" id="cd00761">
    <property type="entry name" value="Glyco_tranf_GTA_type"/>
    <property type="match status" value="1"/>
</dbReference>
<dbReference type="InterPro" id="IPR001173">
    <property type="entry name" value="Glyco_trans_2-like"/>
</dbReference>
<dbReference type="GO" id="GO:0016758">
    <property type="term" value="F:hexosyltransferase activity"/>
    <property type="evidence" value="ECO:0007669"/>
    <property type="project" value="UniProtKB-ARBA"/>
</dbReference>
<accession>R9HPV0</accession>
<dbReference type="HOGENOM" id="CLU_074336_0_0_10"/>
<dbReference type="AlphaFoldDB" id="R9HPV0"/>
<keyword evidence="1" id="KW-0472">Membrane</keyword>
<feature type="domain" description="Glycosyltransferase 2-like" evidence="2">
    <location>
        <begin position="3"/>
        <end position="120"/>
    </location>
</feature>
<dbReference type="SUPFAM" id="SSF53448">
    <property type="entry name" value="Nucleotide-diphospho-sugar transferases"/>
    <property type="match status" value="1"/>
</dbReference>
<feature type="transmembrane region" description="Helical" evidence="1">
    <location>
        <begin position="268"/>
        <end position="287"/>
    </location>
</feature>
<keyword evidence="1" id="KW-0812">Transmembrane</keyword>
<dbReference type="Proteomes" id="UP000014207">
    <property type="component" value="Unassembled WGS sequence"/>
</dbReference>
<dbReference type="RefSeq" id="WP_016267023.1">
    <property type="nucleotide sequence ID" value="NZ_KE159459.1"/>
</dbReference>
<protein>
    <recommendedName>
        <fullName evidence="2">Glycosyltransferase 2-like domain-containing protein</fullName>
    </recommendedName>
</protein>
<comment type="caution">
    <text evidence="3">The sequence shown here is derived from an EMBL/GenBank/DDBJ whole genome shotgun (WGS) entry which is preliminary data.</text>
</comment>
<organism evidence="3 4">
    <name type="scientific">Bacteroides thetaiotaomicron dnLKV9</name>
    <dbReference type="NCBI Taxonomy" id="1235785"/>
    <lineage>
        <taxon>Bacteria</taxon>
        <taxon>Pseudomonadati</taxon>
        <taxon>Bacteroidota</taxon>
        <taxon>Bacteroidia</taxon>
        <taxon>Bacteroidales</taxon>
        <taxon>Bacteroidaceae</taxon>
        <taxon>Bacteroides</taxon>
    </lineage>
</organism>
<sequence>MITIFTSTYNRCHTLERLYESLCRQTSFDFEWLVVDDGSTDDTKEYIQSLSEDRFAIRYYYQPNGGKHRAINRGVKLAKGEWFFIVDSDDYLTDDAVLLLDKFLKDIEGDNKYCGVVALRVSHTYETVGTPCKYEILDTDFLSYRTKYKIRGDRAEVVRTSIMKEYPFPEIEKENFCTEAVVWNRIAQRYMARYVHEGLYVCEYLPSGLSDTYRKIMDESPYSSMIYTKELISYKQVSLVNKIKILLQYIHYCKLIKCRFIKGTYPSLQFYLLLPFAALAYIIRPMYKRIRSNKKHKL</sequence>
<dbReference type="EMBL" id="ASSM01000003">
    <property type="protein sequence ID" value="EOS03230.1"/>
    <property type="molecule type" value="Genomic_DNA"/>
</dbReference>
<dbReference type="PANTHER" id="PTHR22916">
    <property type="entry name" value="GLYCOSYLTRANSFERASE"/>
    <property type="match status" value="1"/>
</dbReference>
<evidence type="ECO:0000259" key="2">
    <source>
        <dbReference type="Pfam" id="PF00535"/>
    </source>
</evidence>
<evidence type="ECO:0000313" key="4">
    <source>
        <dbReference type="Proteomes" id="UP000014207"/>
    </source>
</evidence>
<evidence type="ECO:0000256" key="1">
    <source>
        <dbReference type="SAM" id="Phobius"/>
    </source>
</evidence>